<dbReference type="SMART" id="SM00267">
    <property type="entry name" value="GGDEF"/>
    <property type="match status" value="1"/>
</dbReference>
<dbReference type="FunFam" id="3.30.70.270:FF:000001">
    <property type="entry name" value="Diguanylate cyclase domain protein"/>
    <property type="match status" value="1"/>
</dbReference>
<dbReference type="NCBIfam" id="TIGR00254">
    <property type="entry name" value="GGDEF"/>
    <property type="match status" value="1"/>
</dbReference>
<dbReference type="EMBL" id="AP024145">
    <property type="protein sequence ID" value="BCM86060.1"/>
    <property type="molecule type" value="Genomic_DNA"/>
</dbReference>
<evidence type="ECO:0000313" key="7">
    <source>
        <dbReference type="Proteomes" id="UP000663508"/>
    </source>
</evidence>
<keyword evidence="4" id="KW-1133">Transmembrane helix</keyword>
<keyword evidence="4" id="KW-0812">Transmembrane</keyword>
<dbReference type="EC" id="2.7.7.65" evidence="1"/>
<dbReference type="AlphaFoldDB" id="A0A8H9C972"/>
<gene>
    <name evidence="6" type="ORF">mvi_45210</name>
</gene>
<feature type="region of interest" description="Disordered" evidence="3">
    <location>
        <begin position="470"/>
        <end position="494"/>
    </location>
</feature>
<dbReference type="PANTHER" id="PTHR45138:SF9">
    <property type="entry name" value="DIGUANYLATE CYCLASE DGCM-RELATED"/>
    <property type="match status" value="1"/>
</dbReference>
<reference evidence="6" key="1">
    <citation type="submission" date="2020-11" db="EMBL/GenBank/DDBJ databases">
        <title>Complete genome sequence of a novel pathogenic Methylobacterium strain isolated from rice in Vietnam.</title>
        <authorList>
            <person name="Lai K."/>
            <person name="Okazaki S."/>
            <person name="Higashi K."/>
            <person name="Mori H."/>
            <person name="Toyoda A."/>
            <person name="Kurokawa K."/>
        </authorList>
    </citation>
    <scope>NUCLEOTIDE SEQUENCE</scope>
    <source>
        <strain evidence="6">VL1</strain>
    </source>
</reference>
<dbReference type="InterPro" id="IPR043128">
    <property type="entry name" value="Rev_trsase/Diguanyl_cyclase"/>
</dbReference>
<dbReference type="KEGG" id="mind:mvi_45210"/>
<evidence type="ECO:0000256" key="2">
    <source>
        <dbReference type="ARBA" id="ARBA00034247"/>
    </source>
</evidence>
<evidence type="ECO:0000313" key="6">
    <source>
        <dbReference type="EMBL" id="BCM86060.1"/>
    </source>
</evidence>
<dbReference type="PANTHER" id="PTHR45138">
    <property type="entry name" value="REGULATORY COMPONENTS OF SENSORY TRANSDUCTION SYSTEM"/>
    <property type="match status" value="1"/>
</dbReference>
<dbReference type="CDD" id="cd12915">
    <property type="entry name" value="PDC2_DGC_like"/>
    <property type="match status" value="1"/>
</dbReference>
<dbReference type="Gene3D" id="3.30.70.270">
    <property type="match status" value="1"/>
</dbReference>
<dbReference type="Gene3D" id="3.30.450.20">
    <property type="entry name" value="PAS domain"/>
    <property type="match status" value="2"/>
</dbReference>
<evidence type="ECO:0000256" key="4">
    <source>
        <dbReference type="SAM" id="Phobius"/>
    </source>
</evidence>
<dbReference type="Pfam" id="PF00990">
    <property type="entry name" value="GGDEF"/>
    <property type="match status" value="1"/>
</dbReference>
<dbReference type="CDD" id="cd12914">
    <property type="entry name" value="PDC1_DGC_like"/>
    <property type="match status" value="1"/>
</dbReference>
<evidence type="ECO:0000259" key="5">
    <source>
        <dbReference type="PROSITE" id="PS50887"/>
    </source>
</evidence>
<name>A0A8H9C972_9HYPH</name>
<feature type="transmembrane region" description="Helical" evidence="4">
    <location>
        <begin position="272"/>
        <end position="293"/>
    </location>
</feature>
<dbReference type="RefSeq" id="WP_207179025.1">
    <property type="nucleotide sequence ID" value="NZ_AP024145.1"/>
</dbReference>
<dbReference type="InterPro" id="IPR029787">
    <property type="entry name" value="Nucleotide_cyclase"/>
</dbReference>
<dbReference type="GO" id="GO:0005886">
    <property type="term" value="C:plasma membrane"/>
    <property type="evidence" value="ECO:0007669"/>
    <property type="project" value="TreeGrafter"/>
</dbReference>
<organism evidence="6 7">
    <name type="scientific">Methylobacterium indicum</name>
    <dbReference type="NCBI Taxonomy" id="1775910"/>
    <lineage>
        <taxon>Bacteria</taxon>
        <taxon>Pseudomonadati</taxon>
        <taxon>Pseudomonadota</taxon>
        <taxon>Alphaproteobacteria</taxon>
        <taxon>Hyphomicrobiales</taxon>
        <taxon>Methylobacteriaceae</taxon>
        <taxon>Methylobacterium</taxon>
    </lineage>
</organism>
<dbReference type="InterPro" id="IPR050469">
    <property type="entry name" value="Diguanylate_Cyclase"/>
</dbReference>
<dbReference type="Proteomes" id="UP000663508">
    <property type="component" value="Chromosome"/>
</dbReference>
<feature type="domain" description="GGDEF" evidence="5">
    <location>
        <begin position="341"/>
        <end position="477"/>
    </location>
</feature>
<dbReference type="SUPFAM" id="SSF55073">
    <property type="entry name" value="Nucleotide cyclase"/>
    <property type="match status" value="1"/>
</dbReference>
<dbReference type="InterPro" id="IPR000160">
    <property type="entry name" value="GGDEF_dom"/>
</dbReference>
<protein>
    <recommendedName>
        <fullName evidence="1">diguanylate cyclase</fullName>
        <ecNumber evidence="1">2.7.7.65</ecNumber>
    </recommendedName>
</protein>
<keyword evidence="4" id="KW-0472">Membrane</keyword>
<dbReference type="Pfam" id="PF22588">
    <property type="entry name" value="dCache_1_like"/>
    <property type="match status" value="1"/>
</dbReference>
<dbReference type="GO" id="GO:0043709">
    <property type="term" value="P:cell adhesion involved in single-species biofilm formation"/>
    <property type="evidence" value="ECO:0007669"/>
    <property type="project" value="TreeGrafter"/>
</dbReference>
<dbReference type="PROSITE" id="PS50887">
    <property type="entry name" value="GGDEF"/>
    <property type="match status" value="1"/>
</dbReference>
<evidence type="ECO:0000256" key="1">
    <source>
        <dbReference type="ARBA" id="ARBA00012528"/>
    </source>
</evidence>
<sequence>MVGILAPLGMVVVCSLMLLDLRRDAWDRAEQTSRNLLQVIERDIDRNVEIIDLALRAVVENMALPGLETLEPQFRQRILFDRAVNAKDLGVMLVLDENGDTAFDAAAWPARRVNNAERVYFQAHKARADLGLYISQPLVSQLTGAPIIVLSRRIDKPDGSFGGVVLGSLSLSYFSRLFDRIELGRAGTINLFLHDGTRIVRYPEPNAELAPNFATSPNVQRFLRDGRGSFVGLTPSDSIERLYTFTQVGTLPLMLNVALSTREIEAEWRLKALVIGCIVLALCGTTMGLSLLVGGELRRRNAVEAELAQLSRTDVLTALPNRRHFEETFGRLWAAARLAGGPLALLVVDADHFKRYNDRHGHAVGDLVLQALAGALSASARRPSDLVARVGGEEFAVLLPGTDAPGAAIVARAVHEAVAGLAVEAEGGDIGPITVSIGLAAGLPLEGGSPGDLFRRADAALYEAKSLGRNRTCPAQSGDEPISHAQAPVPVAAT</sequence>
<dbReference type="InterPro" id="IPR054327">
    <property type="entry name" value="His-kinase-like_sensor"/>
</dbReference>
<evidence type="ECO:0000256" key="3">
    <source>
        <dbReference type="SAM" id="MobiDB-lite"/>
    </source>
</evidence>
<dbReference type="GO" id="GO:0052621">
    <property type="term" value="F:diguanylate cyclase activity"/>
    <property type="evidence" value="ECO:0007669"/>
    <property type="project" value="UniProtKB-EC"/>
</dbReference>
<accession>A0A8H9C972</accession>
<proteinExistence type="predicted"/>
<dbReference type="CDD" id="cd01949">
    <property type="entry name" value="GGDEF"/>
    <property type="match status" value="1"/>
</dbReference>
<dbReference type="GO" id="GO:1902201">
    <property type="term" value="P:negative regulation of bacterial-type flagellum-dependent cell motility"/>
    <property type="evidence" value="ECO:0007669"/>
    <property type="project" value="TreeGrafter"/>
</dbReference>
<comment type="catalytic activity">
    <reaction evidence="2">
        <text>2 GTP = 3',3'-c-di-GMP + 2 diphosphate</text>
        <dbReference type="Rhea" id="RHEA:24898"/>
        <dbReference type="ChEBI" id="CHEBI:33019"/>
        <dbReference type="ChEBI" id="CHEBI:37565"/>
        <dbReference type="ChEBI" id="CHEBI:58805"/>
        <dbReference type="EC" id="2.7.7.65"/>
    </reaction>
</comment>